<dbReference type="OrthoDB" id="2313602at2"/>
<evidence type="ECO:0000313" key="2">
    <source>
        <dbReference type="EMBL" id="NEC57739.1"/>
    </source>
</evidence>
<evidence type="ECO:0000313" key="5">
    <source>
        <dbReference type="Proteomes" id="UP000470404"/>
    </source>
</evidence>
<dbReference type="InterPro" id="IPR024072">
    <property type="entry name" value="DHFR-like_dom_sf"/>
</dbReference>
<dbReference type="AlphaFoldDB" id="A0A1I5MZJ6"/>
<organism evidence="3 4">
    <name type="scientific">Amycolatopsis rubida</name>
    <dbReference type="NCBI Taxonomy" id="112413"/>
    <lineage>
        <taxon>Bacteria</taxon>
        <taxon>Bacillati</taxon>
        <taxon>Actinomycetota</taxon>
        <taxon>Actinomycetes</taxon>
        <taxon>Pseudonocardiales</taxon>
        <taxon>Pseudonocardiaceae</taxon>
        <taxon>Amycolatopsis</taxon>
    </lineage>
</organism>
<dbReference type="Proteomes" id="UP000199137">
    <property type="component" value="Unassembled WGS sequence"/>
</dbReference>
<dbReference type="Gene3D" id="3.40.430.10">
    <property type="entry name" value="Dihydrofolate Reductase, subunit A"/>
    <property type="match status" value="1"/>
</dbReference>
<gene>
    <name evidence="2" type="ORF">G3I59_19595</name>
    <name evidence="3" type="ORF">SAMN05421854_104201</name>
</gene>
<reference evidence="3 4" key="1">
    <citation type="submission" date="2016-10" db="EMBL/GenBank/DDBJ databases">
        <authorList>
            <person name="de Groot N.N."/>
        </authorList>
    </citation>
    <scope>NUCLEOTIDE SEQUENCE [LARGE SCALE GENOMIC DNA]</scope>
    <source>
        <strain evidence="3 4">DSM 44637</strain>
    </source>
</reference>
<sequence length="184" mass="19624">MGKVLWHVAMSLDGFVAADGHAMDWMSGARVTPGAHEESIARVGAILGGRRGFDALAARVPGEVAKQPYGGAWSGPVFVLTHHPEDAPAEDGVTVLDCDVREAVEIGLAAARGKDLELHSQDIARQCVELGIVEEFRVHLLPVMLGSGVRLFDNPGGKPVRWDRVHDGDPALAADLRYRLAAGH</sequence>
<feature type="domain" description="Bacterial bifunctional deaminase-reductase C-terminal" evidence="1">
    <location>
        <begin position="3"/>
        <end position="162"/>
    </location>
</feature>
<accession>A0A1I5MZJ6</accession>
<dbReference type="GO" id="GO:0008703">
    <property type="term" value="F:5-amino-6-(5-phosphoribosylamino)uracil reductase activity"/>
    <property type="evidence" value="ECO:0007669"/>
    <property type="project" value="InterPro"/>
</dbReference>
<evidence type="ECO:0000259" key="1">
    <source>
        <dbReference type="Pfam" id="PF01872"/>
    </source>
</evidence>
<reference evidence="2 5" key="2">
    <citation type="submission" date="2020-01" db="EMBL/GenBank/DDBJ databases">
        <title>Insect and environment-associated Actinomycetes.</title>
        <authorList>
            <person name="Currrie C."/>
            <person name="Chevrette M."/>
            <person name="Carlson C."/>
            <person name="Stubbendieck R."/>
            <person name="Wendt-Pienkowski E."/>
        </authorList>
    </citation>
    <scope>NUCLEOTIDE SEQUENCE [LARGE SCALE GENOMIC DNA]</scope>
    <source>
        <strain evidence="2 5">SID8386</strain>
    </source>
</reference>
<dbReference type="Pfam" id="PF01872">
    <property type="entry name" value="RibD_C"/>
    <property type="match status" value="1"/>
</dbReference>
<dbReference type="RefSeq" id="WP_067583359.1">
    <property type="nucleotide sequence ID" value="NZ_FOWC01000004.1"/>
</dbReference>
<proteinExistence type="predicted"/>
<dbReference type="EMBL" id="FOWC01000004">
    <property type="protein sequence ID" value="SFP14837.1"/>
    <property type="molecule type" value="Genomic_DNA"/>
</dbReference>
<keyword evidence="5" id="KW-1185">Reference proteome</keyword>
<protein>
    <submittedName>
        <fullName evidence="3">Dihydrofolate reductase</fullName>
    </submittedName>
</protein>
<dbReference type="GO" id="GO:0009231">
    <property type="term" value="P:riboflavin biosynthetic process"/>
    <property type="evidence" value="ECO:0007669"/>
    <property type="project" value="InterPro"/>
</dbReference>
<dbReference type="InterPro" id="IPR002734">
    <property type="entry name" value="RibDG_C"/>
</dbReference>
<evidence type="ECO:0000313" key="3">
    <source>
        <dbReference type="EMBL" id="SFP14837.1"/>
    </source>
</evidence>
<dbReference type="EMBL" id="JAAGNC010000094">
    <property type="protein sequence ID" value="NEC57739.1"/>
    <property type="molecule type" value="Genomic_DNA"/>
</dbReference>
<name>A0A1I5MZJ6_9PSEU</name>
<dbReference type="Proteomes" id="UP000470404">
    <property type="component" value="Unassembled WGS sequence"/>
</dbReference>
<dbReference type="SUPFAM" id="SSF53597">
    <property type="entry name" value="Dihydrofolate reductase-like"/>
    <property type="match status" value="1"/>
</dbReference>
<evidence type="ECO:0000313" key="4">
    <source>
        <dbReference type="Proteomes" id="UP000199137"/>
    </source>
</evidence>
<dbReference type="STRING" id="112413.SAMN05421854_104201"/>